<dbReference type="Proteomes" id="UP000509510">
    <property type="component" value="Chromosome IV"/>
</dbReference>
<proteinExistence type="predicted"/>
<dbReference type="KEGG" id="trg:TRUGW13939_07709"/>
<dbReference type="OrthoDB" id="3469225at2759"/>
<evidence type="ECO:0000313" key="2">
    <source>
        <dbReference type="Proteomes" id="UP000509510"/>
    </source>
</evidence>
<organism evidence="1 2">
    <name type="scientific">Talaromyces rugulosus</name>
    <name type="common">Penicillium rugulosum</name>
    <dbReference type="NCBI Taxonomy" id="121627"/>
    <lineage>
        <taxon>Eukaryota</taxon>
        <taxon>Fungi</taxon>
        <taxon>Dikarya</taxon>
        <taxon>Ascomycota</taxon>
        <taxon>Pezizomycotina</taxon>
        <taxon>Eurotiomycetes</taxon>
        <taxon>Eurotiomycetidae</taxon>
        <taxon>Eurotiales</taxon>
        <taxon>Trichocomaceae</taxon>
        <taxon>Talaromyces</taxon>
        <taxon>Talaromyces sect. Islandici</taxon>
    </lineage>
</organism>
<gene>
    <name evidence="1" type="ORF">TRUGW13939_07709</name>
</gene>
<dbReference type="GeneID" id="55995199"/>
<keyword evidence="2" id="KW-1185">Reference proteome</keyword>
<dbReference type="RefSeq" id="XP_035346740.1">
    <property type="nucleotide sequence ID" value="XM_035490847.1"/>
</dbReference>
<name>A0A7H8R2F4_TALRU</name>
<dbReference type="AlphaFoldDB" id="A0A7H8R2F4"/>
<dbReference type="Pfam" id="PF11951">
    <property type="entry name" value="Fungal_trans_2"/>
    <property type="match status" value="1"/>
</dbReference>
<evidence type="ECO:0008006" key="3">
    <source>
        <dbReference type="Google" id="ProtNLM"/>
    </source>
</evidence>
<dbReference type="InterPro" id="IPR021858">
    <property type="entry name" value="Fun_TF"/>
</dbReference>
<accession>A0A7H8R2F4</accession>
<dbReference type="PANTHER" id="PTHR37540:SF5">
    <property type="entry name" value="TRANSCRIPTION FACTOR DOMAIN-CONTAINING PROTEIN"/>
    <property type="match status" value="1"/>
</dbReference>
<protein>
    <recommendedName>
        <fullName evidence="3">Transcription factor domain-containing protein</fullName>
    </recommendedName>
</protein>
<reference evidence="2" key="1">
    <citation type="submission" date="2020-06" db="EMBL/GenBank/DDBJ databases">
        <title>A chromosome-scale genome assembly of Talaromyces rugulosus W13939.</title>
        <authorList>
            <person name="Wang B."/>
            <person name="Guo L."/>
            <person name="Ye K."/>
            <person name="Wang L."/>
        </authorList>
    </citation>
    <scope>NUCLEOTIDE SEQUENCE [LARGE SCALE GENOMIC DNA]</scope>
    <source>
        <strain evidence="2">W13939</strain>
    </source>
</reference>
<dbReference type="PANTHER" id="PTHR37540">
    <property type="entry name" value="TRANSCRIPTION FACTOR (ACR-2), PUTATIVE-RELATED-RELATED"/>
    <property type="match status" value="1"/>
</dbReference>
<evidence type="ECO:0000313" key="1">
    <source>
        <dbReference type="EMBL" id="QKX60564.1"/>
    </source>
</evidence>
<sequence length="471" mass="52978">MASRLPQTSGPRKHNPGGDLVFVSLSHPGEIKNRDNQRAIRSRVMRDIGRSRRTRKKRPQQMTFELTKTAIVDDTASATYAPHIPASLESWPFPVELDSRAKELVSFMNSEADVVYRPFRTIWFSMALVDQSAFQLSMANASMFLAQRKDPDGFRYETCSESLTYFGQCLSLVTKRLEDPKDRLSEGVITTILGLICHDLYVGIWDRLAAHSAGLHLIYKLRGGFRDLSPNIPLFASWYDILKCTMNDKPPSFPNYALDYTPSLVYHKRPLLEAVIQQLQTPDLKCVAEALERLALVAHFANKVSRSGSQWQKEDDMTPLYLVGSATHILLSMPRLNPSNKNISSVELLRELTRLAMLILLANLKRAYHFTSNEPCFLEAKLSDLLLTYPNTFGDVLPHLQLWAVMTVATLQPKSASQGLYTTRIASLMSLLGIKSAKAAFGMAKNIIWIESIAGEELNQFFIHTIDGIPS</sequence>
<dbReference type="EMBL" id="CP055901">
    <property type="protein sequence ID" value="QKX60564.1"/>
    <property type="molecule type" value="Genomic_DNA"/>
</dbReference>